<sequence>MKLVTEAPRGQAEGADRLARLLQGRRTMSTKWTFVRVVYRSPKRSSRRRRPIG</sequence>
<proteinExistence type="predicted"/>
<dbReference type="Proteomes" id="UP000003505">
    <property type="component" value="Unassembled WGS sequence"/>
</dbReference>
<accession>C9LRQ7</accession>
<organism evidence="1 2">
    <name type="scientific">Selenomonas sputigena (strain ATCC 35185 / DSM 20758 / CCUG 44933 / VPI D19B-28)</name>
    <dbReference type="NCBI Taxonomy" id="546271"/>
    <lineage>
        <taxon>Bacteria</taxon>
        <taxon>Bacillati</taxon>
        <taxon>Bacillota</taxon>
        <taxon>Negativicutes</taxon>
        <taxon>Selenomonadales</taxon>
        <taxon>Selenomonadaceae</taxon>
        <taxon>Selenomonas</taxon>
    </lineage>
</organism>
<gene>
    <name evidence="1" type="ORF">SELSPUOL_00124</name>
</gene>
<dbReference type="AlphaFoldDB" id="C9LRQ7"/>
<reference evidence="1 2" key="1">
    <citation type="submission" date="2009-09" db="EMBL/GenBank/DDBJ databases">
        <authorList>
            <person name="Weinstock G."/>
            <person name="Sodergren E."/>
            <person name="Clifton S."/>
            <person name="Fulton L."/>
            <person name="Fulton B."/>
            <person name="Courtney L."/>
            <person name="Fronick C."/>
            <person name="Harrison M."/>
            <person name="Strong C."/>
            <person name="Farmer C."/>
            <person name="Delahaunty K."/>
            <person name="Markovic C."/>
            <person name="Hall O."/>
            <person name="Minx P."/>
            <person name="Tomlinson C."/>
            <person name="Mitreva M."/>
            <person name="Nelson J."/>
            <person name="Hou S."/>
            <person name="Wollam A."/>
            <person name="Pepin K.H."/>
            <person name="Johnson M."/>
            <person name="Bhonagiri V."/>
            <person name="Nash W.E."/>
            <person name="Warren W."/>
            <person name="Chinwalla A."/>
            <person name="Mardis E.R."/>
            <person name="Wilson R.K."/>
        </authorList>
    </citation>
    <scope>NUCLEOTIDE SEQUENCE [LARGE SCALE GENOMIC DNA]</scope>
    <source>
        <strain evidence="2">ATCC 35185 / DSM 20758 / VPI D19B-28</strain>
    </source>
</reference>
<comment type="caution">
    <text evidence="1">The sequence shown here is derived from an EMBL/GenBank/DDBJ whole genome shotgun (WGS) entry which is preliminary data.</text>
</comment>
<name>C9LRQ7_SELS3</name>
<protein>
    <submittedName>
        <fullName evidence="1">Uncharacterized protein</fullName>
    </submittedName>
</protein>
<evidence type="ECO:0000313" key="1">
    <source>
        <dbReference type="EMBL" id="EEX78523.1"/>
    </source>
</evidence>
<evidence type="ECO:0000313" key="2">
    <source>
        <dbReference type="Proteomes" id="UP000003505"/>
    </source>
</evidence>
<dbReference type="EMBL" id="ACKP02000002">
    <property type="protein sequence ID" value="EEX78523.1"/>
    <property type="molecule type" value="Genomic_DNA"/>
</dbReference>